<dbReference type="Pfam" id="PF06965">
    <property type="entry name" value="Na_H_antiport_1"/>
    <property type="match status" value="1"/>
</dbReference>
<keyword evidence="2 7" id="KW-1003">Cell membrane</keyword>
<evidence type="ECO:0000256" key="4">
    <source>
        <dbReference type="ARBA" id="ARBA00022989"/>
    </source>
</evidence>
<evidence type="ECO:0000256" key="6">
    <source>
        <dbReference type="ARBA" id="ARBA00023201"/>
    </source>
</evidence>
<keyword evidence="5 7" id="KW-0472">Membrane</keyword>
<dbReference type="EMBL" id="JABBXD010000008">
    <property type="protein sequence ID" value="MBD3586771.1"/>
    <property type="molecule type" value="Genomic_DNA"/>
</dbReference>
<sequence>MSLKKTVQQLNYVVTNFYKSESSAGIVLMAATALALFVANSPLEYWYNQLIEVPVVIAAGDWGIEKPLLLWINDGLMAVFFFHVGLELKREVCEGELSNPKEIVLPAAGAVGGMAIPALIYVWINWGDSQAMSGWAIPAATDIAFALGVLALLGSRVPASLKVFLVTLAIIDDIGAIVIIALFYTSNITETALYIAAGCLIVLWMMNRRNVIDLPSYILVGLVLWVALLKSGVHATLAGVVLAAFIPMRSQKDPSHSPVTKLEHELSASVSYAILPIFAFANAGINFGAIRPEGIFHPVTFGIFLGLTVGKQLGVFSFCWIVVKLGLAKLPSDLKFRHIYGCSLLCGIGFTMSLFIGALAFEQSGVNRMFDERVGILAGSLVSAIAGYIVLYFIGRDKAQEAAESAEKIRESETDTTQQEADPARQ</sequence>
<dbReference type="InterPro" id="IPR023171">
    <property type="entry name" value="Na/H_antiporter_dom_sf"/>
</dbReference>
<feature type="transmembrane region" description="Helical" evidence="7">
    <location>
        <begin position="373"/>
        <end position="394"/>
    </location>
</feature>
<keyword evidence="6 7" id="KW-0739">Sodium transport</keyword>
<name>A0ABR8LKQ1_9ALTE</name>
<comment type="catalytic activity">
    <reaction evidence="7">
        <text>Na(+)(in) + 2 H(+)(out) = Na(+)(out) + 2 H(+)(in)</text>
        <dbReference type="Rhea" id="RHEA:29251"/>
        <dbReference type="ChEBI" id="CHEBI:15378"/>
        <dbReference type="ChEBI" id="CHEBI:29101"/>
    </reaction>
</comment>
<feature type="transmembrane region" description="Helical" evidence="7">
    <location>
        <begin position="266"/>
        <end position="289"/>
    </location>
</feature>
<feature type="transmembrane region" description="Helical" evidence="7">
    <location>
        <begin position="107"/>
        <end position="126"/>
    </location>
</feature>
<evidence type="ECO:0000256" key="8">
    <source>
        <dbReference type="SAM" id="MobiDB-lite"/>
    </source>
</evidence>
<feature type="transmembrane region" description="Helical" evidence="7">
    <location>
        <begin position="191"/>
        <end position="207"/>
    </location>
</feature>
<gene>
    <name evidence="7 9" type="primary">nhaA</name>
    <name evidence="9" type="ORF">HHX48_13570</name>
</gene>
<evidence type="ECO:0000256" key="3">
    <source>
        <dbReference type="ARBA" id="ARBA00022692"/>
    </source>
</evidence>
<evidence type="ECO:0000313" key="10">
    <source>
        <dbReference type="Proteomes" id="UP000624419"/>
    </source>
</evidence>
<keyword evidence="7" id="KW-0050">Antiport</keyword>
<dbReference type="InterPro" id="IPR004670">
    <property type="entry name" value="NhaA"/>
</dbReference>
<keyword evidence="4 7" id="KW-1133">Transmembrane helix</keyword>
<dbReference type="NCBIfam" id="TIGR00773">
    <property type="entry name" value="NhaA"/>
    <property type="match status" value="1"/>
</dbReference>
<keyword evidence="10" id="KW-1185">Reference proteome</keyword>
<comment type="function">
    <text evidence="7">Na(+)/H(+) antiporter that extrudes sodium in exchange for external protons.</text>
</comment>
<dbReference type="HAMAP" id="MF_01844">
    <property type="entry name" value="NhaA"/>
    <property type="match status" value="1"/>
</dbReference>
<comment type="similarity">
    <text evidence="7">Belongs to the NhaA Na(+)/H(+) (TC 2.A.33) antiporter family.</text>
</comment>
<evidence type="ECO:0000256" key="1">
    <source>
        <dbReference type="ARBA" id="ARBA00004429"/>
    </source>
</evidence>
<dbReference type="Gene3D" id="1.20.1530.10">
    <property type="entry name" value="Na+/H+ antiporter like domain"/>
    <property type="match status" value="1"/>
</dbReference>
<feature type="transmembrane region" description="Helical" evidence="7">
    <location>
        <begin position="21"/>
        <end position="39"/>
    </location>
</feature>
<dbReference type="Proteomes" id="UP000624419">
    <property type="component" value="Unassembled WGS sequence"/>
</dbReference>
<comment type="caution">
    <text evidence="9">The sequence shown here is derived from an EMBL/GenBank/DDBJ whole genome shotgun (WGS) entry which is preliminary data.</text>
</comment>
<feature type="region of interest" description="Disordered" evidence="8">
    <location>
        <begin position="405"/>
        <end position="426"/>
    </location>
</feature>
<evidence type="ECO:0000313" key="9">
    <source>
        <dbReference type="EMBL" id="MBD3586771.1"/>
    </source>
</evidence>
<keyword evidence="7" id="KW-0406">Ion transport</keyword>
<evidence type="ECO:0000256" key="7">
    <source>
        <dbReference type="HAMAP-Rule" id="MF_01844"/>
    </source>
</evidence>
<dbReference type="PANTHER" id="PTHR30341">
    <property type="entry name" value="SODIUM ION/PROTON ANTIPORTER NHAA-RELATED"/>
    <property type="match status" value="1"/>
</dbReference>
<reference evidence="9 10" key="1">
    <citation type="submission" date="2020-04" db="EMBL/GenBank/DDBJ databases">
        <title>Salinimonas sp. HHU 13199.</title>
        <authorList>
            <person name="Cui X."/>
            <person name="Zhang D."/>
        </authorList>
    </citation>
    <scope>NUCLEOTIDE SEQUENCE [LARGE SCALE GENOMIC DNA]</scope>
    <source>
        <strain evidence="9 10">HHU 13199</strain>
    </source>
</reference>
<organism evidence="9 10">
    <name type="scientific">Salinimonas profundi</name>
    <dbReference type="NCBI Taxonomy" id="2729140"/>
    <lineage>
        <taxon>Bacteria</taxon>
        <taxon>Pseudomonadati</taxon>
        <taxon>Pseudomonadota</taxon>
        <taxon>Gammaproteobacteria</taxon>
        <taxon>Alteromonadales</taxon>
        <taxon>Alteromonadaceae</taxon>
        <taxon>Alteromonas/Salinimonas group</taxon>
        <taxon>Salinimonas</taxon>
    </lineage>
</organism>
<feature type="transmembrane region" description="Helical" evidence="7">
    <location>
        <begin position="165"/>
        <end position="185"/>
    </location>
</feature>
<accession>A0ABR8LKQ1</accession>
<feature type="transmembrane region" description="Helical" evidence="7">
    <location>
        <begin position="68"/>
        <end position="86"/>
    </location>
</feature>
<keyword evidence="7" id="KW-0813">Transport</keyword>
<evidence type="ECO:0000256" key="2">
    <source>
        <dbReference type="ARBA" id="ARBA00022475"/>
    </source>
</evidence>
<keyword evidence="7" id="KW-0915">Sodium</keyword>
<feature type="transmembrane region" description="Helical" evidence="7">
    <location>
        <begin position="338"/>
        <end position="361"/>
    </location>
</feature>
<feature type="transmembrane region" description="Helical" evidence="7">
    <location>
        <begin position="219"/>
        <end position="246"/>
    </location>
</feature>
<dbReference type="NCBIfam" id="NF007112">
    <property type="entry name" value="PRK09561.1"/>
    <property type="match status" value="1"/>
</dbReference>
<dbReference type="NCBIfam" id="NF007111">
    <property type="entry name" value="PRK09560.1"/>
    <property type="match status" value="1"/>
</dbReference>
<feature type="transmembrane region" description="Helical" evidence="7">
    <location>
        <begin position="301"/>
        <end position="323"/>
    </location>
</feature>
<evidence type="ECO:0000256" key="5">
    <source>
        <dbReference type="ARBA" id="ARBA00023136"/>
    </source>
</evidence>
<keyword evidence="3 7" id="KW-0812">Transmembrane</keyword>
<proteinExistence type="inferred from homology"/>
<comment type="subcellular location">
    <subcellularLocation>
        <location evidence="1">Cell inner membrane</location>
        <topology evidence="1">Multi-pass membrane protein</topology>
    </subcellularLocation>
    <subcellularLocation>
        <location evidence="7">Cell membrane</location>
        <topology evidence="7">Multi-pass membrane protein</topology>
    </subcellularLocation>
</comment>
<protein>
    <recommendedName>
        <fullName evidence="7">Na(+)/H(+) antiporter NhaA</fullName>
    </recommendedName>
    <alternativeName>
        <fullName evidence="7">Sodium/proton antiporter NhaA</fullName>
    </alternativeName>
</protein>
<feature type="transmembrane region" description="Helical" evidence="7">
    <location>
        <begin position="132"/>
        <end position="153"/>
    </location>
</feature>
<dbReference type="PANTHER" id="PTHR30341:SF0">
    <property type="entry name" value="NA(+)_H(+) ANTIPORTER NHAA"/>
    <property type="match status" value="1"/>
</dbReference>
<dbReference type="RefSeq" id="WP_191025971.1">
    <property type="nucleotide sequence ID" value="NZ_JABBXD010000008.1"/>
</dbReference>